<protein>
    <submittedName>
        <fullName evidence="1">Uncharacterized protein</fullName>
    </submittedName>
</protein>
<accession>A0A7W6NNN1</accession>
<gene>
    <name evidence="1" type="ORF">GGR12_000174</name>
</gene>
<name>A0A7W6NNN1_9CAUL</name>
<keyword evidence="2" id="KW-1185">Reference proteome</keyword>
<evidence type="ECO:0000313" key="1">
    <source>
        <dbReference type="EMBL" id="MBB4081335.1"/>
    </source>
</evidence>
<dbReference type="AlphaFoldDB" id="A0A7W6NNN1"/>
<reference evidence="1 2" key="1">
    <citation type="submission" date="2020-08" db="EMBL/GenBank/DDBJ databases">
        <title>Genomic Encyclopedia of Type Strains, Phase IV (KMG-IV): sequencing the most valuable type-strain genomes for metagenomic binning, comparative biology and taxonomic classification.</title>
        <authorList>
            <person name="Goeker M."/>
        </authorList>
    </citation>
    <scope>NUCLEOTIDE SEQUENCE [LARGE SCALE GENOMIC DNA]</scope>
    <source>
        <strain evidence="1 2">DSM 23960</strain>
    </source>
</reference>
<proteinExistence type="predicted"/>
<dbReference type="Proteomes" id="UP000529946">
    <property type="component" value="Unassembled WGS sequence"/>
</dbReference>
<organism evidence="1 2">
    <name type="scientific">Brevundimonas lenta</name>
    <dbReference type="NCBI Taxonomy" id="424796"/>
    <lineage>
        <taxon>Bacteria</taxon>
        <taxon>Pseudomonadati</taxon>
        <taxon>Pseudomonadota</taxon>
        <taxon>Alphaproteobacteria</taxon>
        <taxon>Caulobacterales</taxon>
        <taxon>Caulobacteraceae</taxon>
        <taxon>Brevundimonas</taxon>
    </lineage>
</organism>
<comment type="caution">
    <text evidence="1">The sequence shown here is derived from an EMBL/GenBank/DDBJ whole genome shotgun (WGS) entry which is preliminary data.</text>
</comment>
<dbReference type="RefSeq" id="WP_183201894.1">
    <property type="nucleotide sequence ID" value="NZ_BAAAER010000002.1"/>
</dbReference>
<sequence>MILTGPERLQLRGIYNVDYPADVPGRLVIEPLPGDQAFQLPLAAADASIALLMTSEGQPHLRVGIELSPGRKQYINIDIASGQEAPGVRSRILLNRFRFLIEQEGRKDPLELVRFE</sequence>
<dbReference type="EMBL" id="JACIDM010000001">
    <property type="protein sequence ID" value="MBB4081335.1"/>
    <property type="molecule type" value="Genomic_DNA"/>
</dbReference>
<evidence type="ECO:0000313" key="2">
    <source>
        <dbReference type="Proteomes" id="UP000529946"/>
    </source>
</evidence>